<gene>
    <name evidence="2" type="ORF">DKW60_00720</name>
</gene>
<name>A0A317CR50_9GAMM</name>
<organism evidence="2 3">
    <name type="scientific">Leucothrix pacifica</name>
    <dbReference type="NCBI Taxonomy" id="1247513"/>
    <lineage>
        <taxon>Bacteria</taxon>
        <taxon>Pseudomonadati</taxon>
        <taxon>Pseudomonadota</taxon>
        <taxon>Gammaproteobacteria</taxon>
        <taxon>Thiotrichales</taxon>
        <taxon>Thiotrichaceae</taxon>
        <taxon>Leucothrix</taxon>
    </lineage>
</organism>
<dbReference type="NCBIfam" id="TIGR00305">
    <property type="entry name" value="putative toxin-antitoxin system toxin component, PIN family"/>
    <property type="match status" value="1"/>
</dbReference>
<accession>A0A317CR50</accession>
<feature type="domain" description="PIN" evidence="1">
    <location>
        <begin position="1"/>
        <end position="119"/>
    </location>
</feature>
<reference evidence="2 3" key="1">
    <citation type="submission" date="2018-05" db="EMBL/GenBank/DDBJ databases">
        <title>Leucothrix arctica sp. nov., isolated from Arctic seawater.</title>
        <authorList>
            <person name="Choi A."/>
            <person name="Baek K."/>
        </authorList>
    </citation>
    <scope>NUCLEOTIDE SEQUENCE [LARGE SCALE GENOMIC DNA]</scope>
    <source>
        <strain evidence="2 3">JCM 18388</strain>
    </source>
</reference>
<evidence type="ECO:0000313" key="3">
    <source>
        <dbReference type="Proteomes" id="UP000245539"/>
    </source>
</evidence>
<dbReference type="InterPro" id="IPR002850">
    <property type="entry name" value="PIN_toxin-like"/>
</dbReference>
<evidence type="ECO:0000313" key="2">
    <source>
        <dbReference type="EMBL" id="PWR00572.1"/>
    </source>
</evidence>
<dbReference type="EMBL" id="QGKM01000002">
    <property type="protein sequence ID" value="PWR00572.1"/>
    <property type="molecule type" value="Genomic_DNA"/>
</dbReference>
<dbReference type="SUPFAM" id="SSF88723">
    <property type="entry name" value="PIN domain-like"/>
    <property type="match status" value="1"/>
</dbReference>
<dbReference type="OrthoDB" id="271187at2"/>
<dbReference type="RefSeq" id="WP_109835747.1">
    <property type="nucleotide sequence ID" value="NZ_QGKM01000002.1"/>
</dbReference>
<dbReference type="SMART" id="SM00670">
    <property type="entry name" value="PINc"/>
    <property type="match status" value="1"/>
</dbReference>
<proteinExistence type="predicted"/>
<protein>
    <submittedName>
        <fullName evidence="2">Putative toxin-antitoxin system toxin component, PIN family</fullName>
    </submittedName>
</protein>
<comment type="caution">
    <text evidence="2">The sequence shown here is derived from an EMBL/GenBank/DDBJ whole genome shotgun (WGS) entry which is preliminary data.</text>
</comment>
<dbReference type="AlphaFoldDB" id="A0A317CR50"/>
<keyword evidence="3" id="KW-1185">Reference proteome</keyword>
<sequence>MKVIVDTNILVAALLGNESGAARKILELSMSDVISPLVGEALFNEYMDILDREDVMQKCPLNGDERLEFLSAFLSCCQWCKIYFGWRPNLRDEGDNHLIELAIAGGAQYIITSNVRDLKNGELAFDGLSVVTPQQFMKESPWV</sequence>
<dbReference type="Pfam" id="PF13470">
    <property type="entry name" value="PIN_3"/>
    <property type="match status" value="1"/>
</dbReference>
<dbReference type="InterPro" id="IPR002716">
    <property type="entry name" value="PIN_dom"/>
</dbReference>
<evidence type="ECO:0000259" key="1">
    <source>
        <dbReference type="SMART" id="SM00670"/>
    </source>
</evidence>
<dbReference type="PANTHER" id="PTHR34610:SF3">
    <property type="entry name" value="SSL7007 PROTEIN"/>
    <property type="match status" value="1"/>
</dbReference>
<dbReference type="CDD" id="cd09854">
    <property type="entry name" value="PIN_VapC-like"/>
    <property type="match status" value="1"/>
</dbReference>
<dbReference type="Proteomes" id="UP000245539">
    <property type="component" value="Unassembled WGS sequence"/>
</dbReference>
<dbReference type="InterPro" id="IPR029060">
    <property type="entry name" value="PIN-like_dom_sf"/>
</dbReference>
<dbReference type="PANTHER" id="PTHR34610">
    <property type="entry name" value="SSL7007 PROTEIN"/>
    <property type="match status" value="1"/>
</dbReference>